<organism evidence="2 3">
    <name type="scientific">Rhamnusium bicolor</name>
    <dbReference type="NCBI Taxonomy" id="1586634"/>
    <lineage>
        <taxon>Eukaryota</taxon>
        <taxon>Metazoa</taxon>
        <taxon>Ecdysozoa</taxon>
        <taxon>Arthropoda</taxon>
        <taxon>Hexapoda</taxon>
        <taxon>Insecta</taxon>
        <taxon>Pterygota</taxon>
        <taxon>Neoptera</taxon>
        <taxon>Endopterygota</taxon>
        <taxon>Coleoptera</taxon>
        <taxon>Polyphaga</taxon>
        <taxon>Cucujiformia</taxon>
        <taxon>Chrysomeloidea</taxon>
        <taxon>Cerambycidae</taxon>
        <taxon>Lepturinae</taxon>
        <taxon>Rhagiini</taxon>
        <taxon>Rhamnusium</taxon>
    </lineage>
</organism>
<accession>A0AAV8Z818</accession>
<feature type="region of interest" description="Disordered" evidence="1">
    <location>
        <begin position="206"/>
        <end position="225"/>
    </location>
</feature>
<protein>
    <recommendedName>
        <fullName evidence="4">Peptidase A2 domain-containing protein</fullName>
    </recommendedName>
</protein>
<evidence type="ECO:0000313" key="2">
    <source>
        <dbReference type="EMBL" id="KAJ8960109.1"/>
    </source>
</evidence>
<dbReference type="Proteomes" id="UP001162156">
    <property type="component" value="Unassembled WGS sequence"/>
</dbReference>
<comment type="caution">
    <text evidence="2">The sequence shown here is derived from an EMBL/GenBank/DDBJ whole genome shotgun (WGS) entry which is preliminary data.</text>
</comment>
<keyword evidence="3" id="KW-1185">Reference proteome</keyword>
<dbReference type="PANTHER" id="PTHR37984:SF5">
    <property type="entry name" value="PROTEIN NYNRIN-LIKE"/>
    <property type="match status" value="1"/>
</dbReference>
<proteinExistence type="predicted"/>
<dbReference type="AlphaFoldDB" id="A0AAV8Z818"/>
<evidence type="ECO:0000313" key="3">
    <source>
        <dbReference type="Proteomes" id="UP001162156"/>
    </source>
</evidence>
<sequence>MAGLIGKFENFDPDQDDWIVYSESLEQYFEANKIMEEKEKVATLLTVVGKLIYRLLRDLTYPELPKEKTFMQLSEIMRKQLSPHVSVWRERIKFYNATQRDESSSEWNARIRNLAVNCNFGSRLQENLKDKFICMMKKGAVQDRLCEENEQNSMEIYVTLALQKESSKNAVSNVLWVKPVNGGFRHFIPKGKTMMRSAGPGLGNMTSGQSYQHQQTSRTTATHARGRRRFDRTIRNQQNDCKVCGKHAVSSIVCKYANYRCRKCNSIGHLEAVCRSRVKNHNFINEQVENINIDQLEIFNLSSDKSNKLNPFIIEIRLGKEQCKMSIDTGAAITVISLDLYDSKFSKVREKIGYRVVTNTSSILINNADKNELVSEKVTGTSNLVNDACKGITEVPEQNITHNINKASKKNVVELNNDTVVAESSTHLVRQRVEGNSIRKKRNVISKVGLVKNSRPVRTKVVPVKLRDYSLET</sequence>
<dbReference type="EMBL" id="JANEYF010001658">
    <property type="protein sequence ID" value="KAJ8960109.1"/>
    <property type="molecule type" value="Genomic_DNA"/>
</dbReference>
<evidence type="ECO:0008006" key="4">
    <source>
        <dbReference type="Google" id="ProtNLM"/>
    </source>
</evidence>
<dbReference type="PANTHER" id="PTHR37984">
    <property type="entry name" value="PROTEIN CBG26694"/>
    <property type="match status" value="1"/>
</dbReference>
<gene>
    <name evidence="2" type="ORF">NQ314_006107</name>
</gene>
<name>A0AAV8Z818_9CUCU</name>
<dbReference type="InterPro" id="IPR050951">
    <property type="entry name" value="Retrovirus_Pol_polyprotein"/>
</dbReference>
<evidence type="ECO:0000256" key="1">
    <source>
        <dbReference type="SAM" id="MobiDB-lite"/>
    </source>
</evidence>
<reference evidence="2" key="1">
    <citation type="journal article" date="2023" name="Insect Mol. Biol.">
        <title>Genome sequencing provides insights into the evolution of gene families encoding plant cell wall-degrading enzymes in longhorned beetles.</title>
        <authorList>
            <person name="Shin N.R."/>
            <person name="Okamura Y."/>
            <person name="Kirsch R."/>
            <person name="Pauchet Y."/>
        </authorList>
    </citation>
    <scope>NUCLEOTIDE SEQUENCE</scope>
    <source>
        <strain evidence="2">RBIC_L_NR</strain>
    </source>
</reference>
<feature type="compositionally biased region" description="Polar residues" evidence="1">
    <location>
        <begin position="206"/>
        <end position="215"/>
    </location>
</feature>